<sequence>MNPTILTHGTFSSNVPVVLLIPAFPLNAHQWDRVVEGLGDLPSIAFNAPGWFGEPLPDPVPSIEGYAEVIRKVVDDYGLTRLIVAGNSLGGYVAQTLAINDERVRGMLLVGTNGRTDSEEARSNRLSKAVSIMAGADLEPIKESALSLLGASATDQVKAEVLAATEGLTAESFAWCQRAMANRENRLSELELLKSRRELPVTIVQGTEDPASSIADAEDLARALSVTPQILEGKGHLLPNEAPALLAKILRKMQLGAS</sequence>
<dbReference type="SUPFAM" id="SSF53474">
    <property type="entry name" value="alpha/beta-Hydrolases"/>
    <property type="match status" value="1"/>
</dbReference>
<organism evidence="2 3">
    <name type="scientific">Boudabousia liubingyangii</name>
    <dbReference type="NCBI Taxonomy" id="1921764"/>
    <lineage>
        <taxon>Bacteria</taxon>
        <taxon>Bacillati</taxon>
        <taxon>Actinomycetota</taxon>
        <taxon>Actinomycetes</taxon>
        <taxon>Actinomycetales</taxon>
        <taxon>Actinomycetaceae</taxon>
        <taxon>Boudabousia</taxon>
    </lineage>
</organism>
<reference evidence="2 3" key="1">
    <citation type="submission" date="2016-11" db="EMBL/GenBank/DDBJ databases">
        <title>Actinomyces gypaetusis sp. nov. isolated from the vulture Gypaetus barbatus in Qinghai Tibet Plateau China.</title>
        <authorList>
            <person name="Meng X."/>
        </authorList>
    </citation>
    <scope>NUCLEOTIDE SEQUENCE [LARGE SCALE GENOMIC DNA]</scope>
    <source>
        <strain evidence="2 3">VUL4_2</strain>
    </source>
</reference>
<dbReference type="PANTHER" id="PTHR43798">
    <property type="entry name" value="MONOACYLGLYCEROL LIPASE"/>
    <property type="match status" value="1"/>
</dbReference>
<dbReference type="STRING" id="1921764.BSR28_07925"/>
<dbReference type="GO" id="GO:0016020">
    <property type="term" value="C:membrane"/>
    <property type="evidence" value="ECO:0007669"/>
    <property type="project" value="TreeGrafter"/>
</dbReference>
<evidence type="ECO:0000313" key="2">
    <source>
        <dbReference type="EMBL" id="OKL47236.1"/>
    </source>
</evidence>
<name>A0A1Q5PKS6_9ACTO</name>
<feature type="domain" description="AB hydrolase-1" evidence="1">
    <location>
        <begin position="18"/>
        <end position="248"/>
    </location>
</feature>
<dbReference type="OrthoDB" id="9785847at2"/>
<proteinExistence type="predicted"/>
<dbReference type="Gene3D" id="3.40.50.1820">
    <property type="entry name" value="alpha/beta hydrolase"/>
    <property type="match status" value="1"/>
</dbReference>
<accession>A0A1Q5PKS6</accession>
<dbReference type="InterPro" id="IPR000073">
    <property type="entry name" value="AB_hydrolase_1"/>
</dbReference>
<dbReference type="GO" id="GO:0003824">
    <property type="term" value="F:catalytic activity"/>
    <property type="evidence" value="ECO:0007669"/>
    <property type="project" value="UniProtKB-ARBA"/>
</dbReference>
<protein>
    <recommendedName>
        <fullName evidence="1">AB hydrolase-1 domain-containing protein</fullName>
    </recommendedName>
</protein>
<keyword evidence="3" id="KW-1185">Reference proteome</keyword>
<dbReference type="AlphaFoldDB" id="A0A1Q5PKS6"/>
<gene>
    <name evidence="2" type="ORF">BSR29_06355</name>
</gene>
<dbReference type="InterPro" id="IPR050266">
    <property type="entry name" value="AB_hydrolase_sf"/>
</dbReference>
<dbReference type="EMBL" id="MQSV01000004">
    <property type="protein sequence ID" value="OKL47236.1"/>
    <property type="molecule type" value="Genomic_DNA"/>
</dbReference>
<evidence type="ECO:0000313" key="3">
    <source>
        <dbReference type="Proteomes" id="UP000186785"/>
    </source>
</evidence>
<comment type="caution">
    <text evidence="2">The sequence shown here is derived from an EMBL/GenBank/DDBJ whole genome shotgun (WGS) entry which is preliminary data.</text>
</comment>
<evidence type="ECO:0000259" key="1">
    <source>
        <dbReference type="Pfam" id="PF12697"/>
    </source>
</evidence>
<dbReference type="InterPro" id="IPR029058">
    <property type="entry name" value="AB_hydrolase_fold"/>
</dbReference>
<dbReference type="PANTHER" id="PTHR43798:SF33">
    <property type="entry name" value="HYDROLASE, PUTATIVE (AFU_ORTHOLOGUE AFUA_2G14860)-RELATED"/>
    <property type="match status" value="1"/>
</dbReference>
<dbReference type="Pfam" id="PF12697">
    <property type="entry name" value="Abhydrolase_6"/>
    <property type="match status" value="1"/>
</dbReference>
<dbReference type="RefSeq" id="WP_073709469.1">
    <property type="nucleotide sequence ID" value="NZ_MQSV01000004.1"/>
</dbReference>
<dbReference type="Proteomes" id="UP000186785">
    <property type="component" value="Unassembled WGS sequence"/>
</dbReference>